<evidence type="ECO:0000256" key="9">
    <source>
        <dbReference type="SAM" id="MobiDB-lite"/>
    </source>
</evidence>
<dbReference type="InterPro" id="IPR011712">
    <property type="entry name" value="Sig_transdc_His_kin_sub3_dim/P"/>
</dbReference>
<dbReference type="Gene3D" id="3.30.565.10">
    <property type="entry name" value="Histidine kinase-like ATPase, C-terminal domain"/>
    <property type="match status" value="1"/>
</dbReference>
<evidence type="ECO:0000256" key="8">
    <source>
        <dbReference type="ARBA" id="ARBA00023012"/>
    </source>
</evidence>
<sequence>MSIQTLPTESIDPLADGWRRPRGPRSGYRVDAWVALALAGFTALSLTLTRSAGIMDEAPWWLAAWWVVLIALPLAGRRRWPEAVALVVSLVFGIFGSMGVSDPLFSSICLYVAIYSVGAWSHRRTVARWTRLGIIASMFVWLFWTLLEHANQATAIPELSREGFFSPYAAYGLLQVLINLVYFWAAYHFGDTAWQAARRSDALETRTRELATERERTATQAVTLERVRIARELHDVVAHHVSLMGVQAGAARRILDRDPAAAARAITVIEDSARTAVEELHTMLGALRADENDCEGTQPAHQTTSTRGVDQLAELALETTNAGLSVRVQVIGDPRPVPGTIGLSLYRIAQEALTNTRKHAGAGATAEVRLRYEADAVELEVTDTGRGARPAGGPGAGGLGPGGLGAGLGQRGMRERIAAVGGSLELANRPRGGYLVRARVPLASPRPGVPSERGSIEHDRNEHDRNEHDMSAGTQA</sequence>
<feature type="transmembrane region" description="Helical" evidence="10">
    <location>
        <begin position="129"/>
        <end position="147"/>
    </location>
</feature>
<evidence type="ECO:0000313" key="14">
    <source>
        <dbReference type="EMBL" id="ANP74372.1"/>
    </source>
</evidence>
<evidence type="ECO:0000256" key="10">
    <source>
        <dbReference type="SAM" id="Phobius"/>
    </source>
</evidence>
<gene>
    <name evidence="14" type="ORF">PA27867_3446</name>
</gene>
<dbReference type="Proteomes" id="UP000092582">
    <property type="component" value="Chromosome 1"/>
</dbReference>
<dbReference type="RefSeq" id="WP_066598309.1">
    <property type="nucleotide sequence ID" value="NZ_CP016282.1"/>
</dbReference>
<dbReference type="GO" id="GO:0005524">
    <property type="term" value="F:ATP binding"/>
    <property type="evidence" value="ECO:0007669"/>
    <property type="project" value="UniProtKB-KW"/>
</dbReference>
<evidence type="ECO:0000256" key="5">
    <source>
        <dbReference type="ARBA" id="ARBA00022741"/>
    </source>
</evidence>
<feature type="compositionally biased region" description="Gly residues" evidence="9">
    <location>
        <begin position="390"/>
        <end position="408"/>
    </location>
</feature>
<dbReference type="SUPFAM" id="SSF55874">
    <property type="entry name" value="ATPase domain of HSP90 chaperone/DNA topoisomerase II/histidine kinase"/>
    <property type="match status" value="1"/>
</dbReference>
<evidence type="ECO:0000256" key="6">
    <source>
        <dbReference type="ARBA" id="ARBA00022777"/>
    </source>
</evidence>
<dbReference type="InterPro" id="IPR055558">
    <property type="entry name" value="DUF7134"/>
</dbReference>
<keyword evidence="5" id="KW-0547">Nucleotide-binding</keyword>
<comment type="catalytic activity">
    <reaction evidence="1">
        <text>ATP + protein L-histidine = ADP + protein N-phospho-L-histidine.</text>
        <dbReference type="EC" id="2.7.13.3"/>
    </reaction>
</comment>
<organism evidence="14 15">
    <name type="scientific">Cryobacterium arcticum</name>
    <dbReference type="NCBI Taxonomy" id="670052"/>
    <lineage>
        <taxon>Bacteria</taxon>
        <taxon>Bacillati</taxon>
        <taxon>Actinomycetota</taxon>
        <taxon>Actinomycetes</taxon>
        <taxon>Micrococcales</taxon>
        <taxon>Microbacteriaceae</taxon>
        <taxon>Cryobacterium</taxon>
    </lineage>
</organism>
<evidence type="ECO:0000256" key="7">
    <source>
        <dbReference type="ARBA" id="ARBA00022840"/>
    </source>
</evidence>
<dbReference type="InterPro" id="IPR003594">
    <property type="entry name" value="HATPase_dom"/>
</dbReference>
<dbReference type="OrthoDB" id="227596at2"/>
<keyword evidence="15" id="KW-1185">Reference proteome</keyword>
<evidence type="ECO:0000256" key="4">
    <source>
        <dbReference type="ARBA" id="ARBA00022679"/>
    </source>
</evidence>
<evidence type="ECO:0000256" key="1">
    <source>
        <dbReference type="ARBA" id="ARBA00000085"/>
    </source>
</evidence>
<dbReference type="PANTHER" id="PTHR24421:SF10">
    <property type="entry name" value="NITRATE_NITRITE SENSOR PROTEIN NARQ"/>
    <property type="match status" value="1"/>
</dbReference>
<keyword evidence="10" id="KW-0472">Membrane</keyword>
<keyword evidence="6 14" id="KW-0418">Kinase</keyword>
<evidence type="ECO:0000259" key="13">
    <source>
        <dbReference type="Pfam" id="PF23539"/>
    </source>
</evidence>
<feature type="transmembrane region" description="Helical" evidence="10">
    <location>
        <begin position="83"/>
        <end position="98"/>
    </location>
</feature>
<dbReference type="Pfam" id="PF23539">
    <property type="entry name" value="DUF7134"/>
    <property type="match status" value="1"/>
</dbReference>
<evidence type="ECO:0000313" key="15">
    <source>
        <dbReference type="Proteomes" id="UP000092582"/>
    </source>
</evidence>
<keyword evidence="8" id="KW-0902">Two-component regulatory system</keyword>
<evidence type="ECO:0000256" key="3">
    <source>
        <dbReference type="ARBA" id="ARBA00022553"/>
    </source>
</evidence>
<dbReference type="CDD" id="cd16917">
    <property type="entry name" value="HATPase_UhpB-NarQ-NarX-like"/>
    <property type="match status" value="1"/>
</dbReference>
<reference evidence="14 15" key="1">
    <citation type="submission" date="2016-06" db="EMBL/GenBank/DDBJ databases">
        <title>Genome sequencing of Cryobacterium arcticum PAMC 27867.</title>
        <authorList>
            <person name="Lee J."/>
            <person name="Kim O.-S."/>
        </authorList>
    </citation>
    <scope>NUCLEOTIDE SEQUENCE [LARGE SCALE GENOMIC DNA]</scope>
    <source>
        <strain evidence="14 15">PAMC 27867</strain>
    </source>
</reference>
<dbReference type="InterPro" id="IPR050482">
    <property type="entry name" value="Sensor_HK_TwoCompSys"/>
</dbReference>
<keyword evidence="4" id="KW-0808">Transferase</keyword>
<evidence type="ECO:0000259" key="12">
    <source>
        <dbReference type="Pfam" id="PF07730"/>
    </source>
</evidence>
<dbReference type="EMBL" id="CP016282">
    <property type="protein sequence ID" value="ANP74372.1"/>
    <property type="molecule type" value="Genomic_DNA"/>
</dbReference>
<feature type="region of interest" description="Disordered" evidence="9">
    <location>
        <begin position="384"/>
        <end position="408"/>
    </location>
</feature>
<feature type="region of interest" description="Disordered" evidence="9">
    <location>
        <begin position="438"/>
        <end position="476"/>
    </location>
</feature>
<dbReference type="GO" id="GO:0000155">
    <property type="term" value="F:phosphorelay sensor kinase activity"/>
    <property type="evidence" value="ECO:0007669"/>
    <property type="project" value="InterPro"/>
</dbReference>
<dbReference type="GO" id="GO:0016020">
    <property type="term" value="C:membrane"/>
    <property type="evidence" value="ECO:0007669"/>
    <property type="project" value="InterPro"/>
</dbReference>
<protein>
    <recommendedName>
        <fullName evidence="2">histidine kinase</fullName>
        <ecNumber evidence="2">2.7.13.3</ecNumber>
    </recommendedName>
</protein>
<name>A0A1B1BP09_9MICO</name>
<feature type="compositionally biased region" description="Basic and acidic residues" evidence="9">
    <location>
        <begin position="454"/>
        <end position="470"/>
    </location>
</feature>
<dbReference type="EC" id="2.7.13.3" evidence="2"/>
<feature type="domain" description="Histidine kinase/HSP90-like ATPase" evidence="11">
    <location>
        <begin position="344"/>
        <end position="443"/>
    </location>
</feature>
<feature type="domain" description="DUF7134" evidence="13">
    <location>
        <begin position="27"/>
        <end position="149"/>
    </location>
</feature>
<dbReference type="Gene3D" id="1.20.5.1930">
    <property type="match status" value="1"/>
</dbReference>
<keyword evidence="10" id="KW-1133">Transmembrane helix</keyword>
<dbReference type="PANTHER" id="PTHR24421">
    <property type="entry name" value="NITRATE/NITRITE SENSOR PROTEIN NARX-RELATED"/>
    <property type="match status" value="1"/>
</dbReference>
<feature type="transmembrane region" description="Helical" evidence="10">
    <location>
        <begin position="58"/>
        <end position="76"/>
    </location>
</feature>
<dbReference type="PATRIC" id="fig|670052.7.peg.3546"/>
<dbReference type="Pfam" id="PF02518">
    <property type="entry name" value="HATPase_c"/>
    <property type="match status" value="1"/>
</dbReference>
<feature type="transmembrane region" description="Helical" evidence="10">
    <location>
        <begin position="28"/>
        <end position="46"/>
    </location>
</feature>
<dbReference type="Pfam" id="PF07730">
    <property type="entry name" value="HisKA_3"/>
    <property type="match status" value="1"/>
</dbReference>
<dbReference type="GO" id="GO:0046983">
    <property type="term" value="F:protein dimerization activity"/>
    <property type="evidence" value="ECO:0007669"/>
    <property type="project" value="InterPro"/>
</dbReference>
<keyword evidence="10" id="KW-0812">Transmembrane</keyword>
<evidence type="ECO:0000259" key="11">
    <source>
        <dbReference type="Pfam" id="PF02518"/>
    </source>
</evidence>
<dbReference type="AlphaFoldDB" id="A0A1B1BP09"/>
<feature type="transmembrane region" description="Helical" evidence="10">
    <location>
        <begin position="167"/>
        <end position="189"/>
    </location>
</feature>
<dbReference type="STRING" id="670052.PA27867_3446"/>
<accession>A0A1B1BP09</accession>
<keyword evidence="3" id="KW-0597">Phosphoprotein</keyword>
<feature type="transmembrane region" description="Helical" evidence="10">
    <location>
        <begin position="104"/>
        <end position="122"/>
    </location>
</feature>
<dbReference type="InterPro" id="IPR036890">
    <property type="entry name" value="HATPase_C_sf"/>
</dbReference>
<keyword evidence="7" id="KW-0067">ATP-binding</keyword>
<proteinExistence type="predicted"/>
<feature type="domain" description="Signal transduction histidine kinase subgroup 3 dimerisation and phosphoacceptor" evidence="12">
    <location>
        <begin position="225"/>
        <end position="290"/>
    </location>
</feature>
<evidence type="ECO:0000256" key="2">
    <source>
        <dbReference type="ARBA" id="ARBA00012438"/>
    </source>
</evidence>
<dbReference type="KEGG" id="cart:PA27867_3446"/>